<dbReference type="Pfam" id="PF13116">
    <property type="entry name" value="YhdP"/>
    <property type="match status" value="1"/>
</dbReference>
<name>A0A0R0CTJ8_9GAMM</name>
<sequence>MPTPLRRRLRLARRGIAYGVALTLVCMALVLGIASQLLPAVERHPEQVAAWLSQRAGRPIAFDSLTTEWTRRGPLLQMQGLRIGSGAQAVRIGQAEMLVSMYGGLLPRRSFTELRLRQLALTLVRAADGSWSVQGLPGQRGGDPLRTLEGLGELQVIDGSLSILAPSLDWKLQLPDIDLRLRVDGQRVRAATLARIRKDAPPLRVNVDFDRQQGGGRAYAELDADDVGAWAPLLRFGGVEVDRGGGRLRGWARLYRHRVVMLTSDVQLRDLNLRGAPLALAGRSFTPTVQFKQLSARARWHLIAGGWRLDAPYLRVEDSQRAQKLDGLLLAMGQHNALYAQQLDAAPLLAVLGLSDRLTPGLRGWLLQARPGLRLSGLSLAAERGGAMRGSGRLQQLDFQPVGHAPGVSGLAGAFEGDSEGFQLQLDPQSKVRIDWPSGFGVSHEFALQGRLNGWRREQGWQIATSQLQAKGEDVGLQARGSLWFQGDGSRPWLDLAARVDDAPVVAAKGFWIHHSMPKAAVDWLNAALQGGQVRDGRALVSGDLDDWPFVAGNGRFEATARIDGGKVKFQPDWPAMEQLNARLRFIGAGFDVEGSGKLAAVNVDHLQAGIERFSQAHLRVDADTRSDAAPLLALLQHSPLRKSYADTLDNLQARGNVRASFHLLQPMHADEAAARKLYGDLDLSAARLSEKRWDLDFSGVSGHAEYSDHGFHAEGLKVSHDGLPGTLSLRAGDDTHDQRHAFEAQLQAPVAVDRLLDHAPEMAWLRPYAHGTSRWDVAVAVGREAVVGQAAAVPVQLTLQSDLRGTALTLPAPLDKPQAVALATRVSSALPLGQGVTEVAFGERLALRARSQAGKTGVRVELGSASVQELPPPEGLVVTGHTGDLDAMEWVALTRGGGQGSLALQHIDVLADRLLLLGSAFPQTRLQLAPAPAALAVSLEGPALAGGLLIPKASGEAISGRLARVHWRKAATGSSADGETVADADADTDATPFNPADVPPLALDIQELKFNDLALGQTHLRSRALADGMQLEQLQMRAPGQDIDLSGSWRGIGANADTRLQAHIDSRDYGALFAGIGYPGQLGGGEGIVKLDLHWPGSPAAFQLAALDGTANIALRDGHLLELEPGAGRVLGLLSVAEVRRRLTLDFSDFFSKGFAFNKVDGSVQLGDGNARSDHLVVDGPAAEIRIGGVTDLRNERFDQTIEVLPKSGNVLTAVGAVAAGPIGAAVGAVANAVLRKPLSEIGAKTYRVTGPWKNPQVETMGRERSKQEPPSASSPSSTIAQPGIVPAR</sequence>
<keyword evidence="2" id="KW-0812">Transmembrane</keyword>
<evidence type="ECO:0000259" key="3">
    <source>
        <dbReference type="Pfam" id="PF13116"/>
    </source>
</evidence>
<feature type="region of interest" description="Disordered" evidence="1">
    <location>
        <begin position="1252"/>
        <end position="1290"/>
    </location>
</feature>
<evidence type="ECO:0000256" key="2">
    <source>
        <dbReference type="SAM" id="Phobius"/>
    </source>
</evidence>
<keyword evidence="5" id="KW-1185">Reference proteome</keyword>
<dbReference type="InterPro" id="IPR011836">
    <property type="entry name" value="YhdP"/>
</dbReference>
<gene>
    <name evidence="4" type="ORF">ABB29_11525</name>
</gene>
<keyword evidence="2" id="KW-1133">Transmembrane helix</keyword>
<dbReference type="STRING" id="344882.ABB29_11525"/>
<feature type="transmembrane region" description="Helical" evidence="2">
    <location>
        <begin position="16"/>
        <end position="38"/>
    </location>
</feature>
<evidence type="ECO:0000313" key="4">
    <source>
        <dbReference type="EMBL" id="KRG69057.1"/>
    </source>
</evidence>
<dbReference type="Proteomes" id="UP000052052">
    <property type="component" value="Unassembled WGS sequence"/>
</dbReference>
<protein>
    <submittedName>
        <fullName evidence="4">Membrane protein</fullName>
    </submittedName>
</protein>
<accession>A0A0R0CTJ8</accession>
<dbReference type="OrthoDB" id="9762238at2"/>
<dbReference type="NCBIfam" id="TIGR02099">
    <property type="entry name" value="YhdP family protein"/>
    <property type="match status" value="1"/>
</dbReference>
<dbReference type="InterPro" id="IPR025263">
    <property type="entry name" value="YhdP_central"/>
</dbReference>
<dbReference type="RefSeq" id="WP_057659136.1">
    <property type="nucleotide sequence ID" value="NZ_LDJL01000011.1"/>
</dbReference>
<keyword evidence="2" id="KW-0472">Membrane</keyword>
<comment type="caution">
    <text evidence="4">The sequence shown here is derived from an EMBL/GenBank/DDBJ whole genome shotgun (WGS) entry which is preliminary data.</text>
</comment>
<evidence type="ECO:0000313" key="5">
    <source>
        <dbReference type="Proteomes" id="UP000052052"/>
    </source>
</evidence>
<dbReference type="PANTHER" id="PTHR38690:SF1">
    <property type="entry name" value="PROTEASE"/>
    <property type="match status" value="1"/>
</dbReference>
<proteinExistence type="predicted"/>
<feature type="domain" description="YhdP central" evidence="3">
    <location>
        <begin position="10"/>
        <end position="1259"/>
    </location>
</feature>
<evidence type="ECO:0000256" key="1">
    <source>
        <dbReference type="SAM" id="MobiDB-lite"/>
    </source>
</evidence>
<reference evidence="4 5" key="1">
    <citation type="submission" date="2015-05" db="EMBL/GenBank/DDBJ databases">
        <title>Genome sequencing and analysis of members of genus Stenotrophomonas.</title>
        <authorList>
            <person name="Patil P.P."/>
            <person name="Midha S."/>
            <person name="Patil P.B."/>
        </authorList>
    </citation>
    <scope>NUCLEOTIDE SEQUENCE [LARGE SCALE GENOMIC DNA]</scope>
    <source>
        <strain evidence="4 5">DSM 21858</strain>
    </source>
</reference>
<dbReference type="PANTHER" id="PTHR38690">
    <property type="entry name" value="PROTEASE-RELATED"/>
    <property type="match status" value="1"/>
</dbReference>
<dbReference type="EMBL" id="LDJL01000011">
    <property type="protein sequence ID" value="KRG69057.1"/>
    <property type="molecule type" value="Genomic_DNA"/>
</dbReference>
<organism evidence="4 5">
    <name type="scientific">Pseudoxanthomonas dokdonensis</name>
    <dbReference type="NCBI Taxonomy" id="344882"/>
    <lineage>
        <taxon>Bacteria</taxon>
        <taxon>Pseudomonadati</taxon>
        <taxon>Pseudomonadota</taxon>
        <taxon>Gammaproteobacteria</taxon>
        <taxon>Lysobacterales</taxon>
        <taxon>Lysobacteraceae</taxon>
        <taxon>Pseudoxanthomonas</taxon>
    </lineage>
</organism>
<dbReference type="PATRIC" id="fig|344882.3.peg.670"/>